<evidence type="ECO:0000313" key="11">
    <source>
        <dbReference type="EMBL" id="VUD73308.1"/>
    </source>
</evidence>
<dbReference type="UniPathway" id="UPA00223">
    <property type="reaction ID" value="UER00717"/>
</dbReference>
<dbReference type="GO" id="GO:0005737">
    <property type="term" value="C:cytoplasm"/>
    <property type="evidence" value="ECO:0007669"/>
    <property type="project" value="InterPro"/>
</dbReference>
<dbReference type="InterPro" id="IPR010953">
    <property type="entry name" value="Citrate_synthase_typ-I"/>
</dbReference>
<dbReference type="InterPro" id="IPR019810">
    <property type="entry name" value="Citrate_synthase_AS"/>
</dbReference>
<keyword evidence="12" id="KW-1185">Reference proteome</keyword>
<evidence type="ECO:0000313" key="12">
    <source>
        <dbReference type="Proteomes" id="UP000410984"/>
    </source>
</evidence>
<dbReference type="PANTHER" id="PTHR42871:SF1">
    <property type="entry name" value="CITRATE SYNTHASE"/>
    <property type="match status" value="1"/>
</dbReference>
<dbReference type="PANTHER" id="PTHR42871">
    <property type="entry name" value="CITRATE SYNTHASE"/>
    <property type="match status" value="1"/>
</dbReference>
<dbReference type="EMBL" id="CABFPH010000066">
    <property type="protein sequence ID" value="VUD73308.1"/>
    <property type="molecule type" value="Genomic_DNA"/>
</dbReference>
<dbReference type="Pfam" id="PF00285">
    <property type="entry name" value="Citrate_synt"/>
    <property type="match status" value="1"/>
</dbReference>
<comment type="similarity">
    <text evidence="2 7 10">Belongs to the citrate synthase family.</text>
</comment>
<evidence type="ECO:0000256" key="3">
    <source>
        <dbReference type="ARBA" id="ARBA00022532"/>
    </source>
</evidence>
<dbReference type="FunFam" id="1.10.230.10:FF:000002">
    <property type="entry name" value="Citrate synthase"/>
    <property type="match status" value="1"/>
</dbReference>
<keyword evidence="3 9" id="KW-0816">Tricarboxylic acid cycle</keyword>
<comment type="pathway">
    <text evidence="1 9">Carbohydrate metabolism; tricarboxylic acid cycle; isocitrate from oxaloacetate: step 1/2.</text>
</comment>
<dbReference type="GO" id="GO:0006099">
    <property type="term" value="P:tricarboxylic acid cycle"/>
    <property type="evidence" value="ECO:0007669"/>
    <property type="project" value="UniProtKB-UniRule"/>
</dbReference>
<dbReference type="Gene3D" id="1.10.580.10">
    <property type="entry name" value="Citrate Synthase, domain 1"/>
    <property type="match status" value="1"/>
</dbReference>
<dbReference type="InterPro" id="IPR002020">
    <property type="entry name" value="Citrate_synthase"/>
</dbReference>
<evidence type="ECO:0000256" key="10">
    <source>
        <dbReference type="RuleBase" id="RU003406"/>
    </source>
</evidence>
<dbReference type="NCBIfam" id="NF004126">
    <property type="entry name" value="PRK05614.1"/>
    <property type="match status" value="1"/>
</dbReference>
<evidence type="ECO:0000256" key="9">
    <source>
        <dbReference type="RuleBase" id="RU003370"/>
    </source>
</evidence>
<dbReference type="InterPro" id="IPR024176">
    <property type="entry name" value="Citrate_synthase_bac-typ"/>
</dbReference>
<evidence type="ECO:0000256" key="1">
    <source>
        <dbReference type="ARBA" id="ARBA00004751"/>
    </source>
</evidence>
<dbReference type="GO" id="GO:0036440">
    <property type="term" value="F:citrate synthase activity"/>
    <property type="evidence" value="ECO:0007669"/>
    <property type="project" value="UniProtKB-EC"/>
</dbReference>
<dbReference type="PRINTS" id="PR00143">
    <property type="entry name" value="CITRTSNTHASE"/>
</dbReference>
<feature type="active site" evidence="8">
    <location>
        <position position="363"/>
    </location>
</feature>
<evidence type="ECO:0000256" key="8">
    <source>
        <dbReference type="PIRSR" id="PIRSR001369-1"/>
    </source>
</evidence>
<feature type="active site" evidence="8">
    <location>
        <position position="305"/>
    </location>
</feature>
<organism evidence="11 12">
    <name type="scientific">Methylobacterium symbioticum</name>
    <dbReference type="NCBI Taxonomy" id="2584084"/>
    <lineage>
        <taxon>Bacteria</taxon>
        <taxon>Pseudomonadati</taxon>
        <taxon>Pseudomonadota</taxon>
        <taxon>Alphaproteobacteria</taxon>
        <taxon>Hyphomicrobiales</taxon>
        <taxon>Methylobacteriaceae</taxon>
        <taxon>Methylobacterium</taxon>
    </lineage>
</organism>
<name>A0A509EGM7_9HYPH</name>
<evidence type="ECO:0000256" key="6">
    <source>
        <dbReference type="NCBIfam" id="TIGR01798"/>
    </source>
</evidence>
<dbReference type="CDD" id="cd06114">
    <property type="entry name" value="EcCS_like"/>
    <property type="match status" value="1"/>
</dbReference>
<dbReference type="PROSITE" id="PS00480">
    <property type="entry name" value="CITRATE_SYNTHASE"/>
    <property type="match status" value="1"/>
</dbReference>
<keyword evidence="4 7" id="KW-0808">Transferase</keyword>
<dbReference type="InterPro" id="IPR016143">
    <property type="entry name" value="Citrate_synth-like_sm_a-sub"/>
</dbReference>
<proteinExistence type="inferred from homology"/>
<evidence type="ECO:0000256" key="4">
    <source>
        <dbReference type="ARBA" id="ARBA00022679"/>
    </source>
</evidence>
<dbReference type="InterPro" id="IPR036969">
    <property type="entry name" value="Citrate_synthase_sf"/>
</dbReference>
<evidence type="ECO:0000256" key="2">
    <source>
        <dbReference type="ARBA" id="ARBA00010566"/>
    </source>
</evidence>
<gene>
    <name evidence="11" type="primary">aarA</name>
    <name evidence="11" type="ORF">MET9862_03923</name>
</gene>
<dbReference type="RefSeq" id="WP_142584570.1">
    <property type="nucleotide sequence ID" value="NZ_CABFPH010000066.1"/>
</dbReference>
<dbReference type="AlphaFoldDB" id="A0A509EGM7"/>
<comment type="catalytic activity">
    <reaction evidence="5 9">
        <text>oxaloacetate + acetyl-CoA + H2O = citrate + CoA + H(+)</text>
        <dbReference type="Rhea" id="RHEA:16845"/>
        <dbReference type="ChEBI" id="CHEBI:15377"/>
        <dbReference type="ChEBI" id="CHEBI:15378"/>
        <dbReference type="ChEBI" id="CHEBI:16452"/>
        <dbReference type="ChEBI" id="CHEBI:16947"/>
        <dbReference type="ChEBI" id="CHEBI:57287"/>
        <dbReference type="ChEBI" id="CHEBI:57288"/>
        <dbReference type="EC" id="2.3.3.16"/>
    </reaction>
</comment>
<dbReference type="OrthoDB" id="9800864at2"/>
<dbReference type="Gene3D" id="2.20.28.60">
    <property type="match status" value="1"/>
</dbReference>
<dbReference type="NCBIfam" id="TIGR01798">
    <property type="entry name" value="cit_synth_I"/>
    <property type="match status" value="1"/>
</dbReference>
<dbReference type="PIRSF" id="PIRSF001369">
    <property type="entry name" value="Citrate_synth"/>
    <property type="match status" value="1"/>
</dbReference>
<keyword evidence="11" id="KW-0012">Acyltransferase</keyword>
<dbReference type="InterPro" id="IPR016142">
    <property type="entry name" value="Citrate_synth-like_lrg_a-sub"/>
</dbReference>
<dbReference type="SUPFAM" id="SSF48256">
    <property type="entry name" value="Citrate synthase"/>
    <property type="match status" value="1"/>
</dbReference>
<evidence type="ECO:0000256" key="7">
    <source>
        <dbReference type="PIRNR" id="PIRNR001369"/>
    </source>
</evidence>
<sequence length="429" mass="48001">MSGTSTITVDGKQVELPIKKGTIGPDVVDIGKLYAQTGAFTFDPGFTSTASCESKITYIDGDEGVLLYRGYPIEQLAEKGDFLETCYLMLFGELPTAAQKADFDYRVTRHTMVHDQMNRFFQGFRRDAHPMAVMVACVGALSAFYHDSTDISDEQQRMIASIRMIAKMPTLAAMAYKYSIGQPFVYPKNELDYTSNFLRMCFAVPCEEYQINPVFSRALDKIFILHADHEQNASTSTVRLAGSSGANPFACIAAGIACLWGPAHGGANEAALKMLMEIGTPDRVDAYVAKAKDKSDPFRLMGFGHRVYKNYDPRARIMQTTTHEVLKELGKQDDPLLEVAVKLEEIALKDEYFIEKKLYPNIDFYSGITLKAMGFPTDMFTVLFALARTVGWIAQWAEMIEDPSQKIGRPRQLYIGSDRRDYVPITQRG</sequence>
<dbReference type="Gene3D" id="1.10.230.10">
    <property type="entry name" value="Cytochrome P450-Terp, domain 2"/>
    <property type="match status" value="1"/>
</dbReference>
<evidence type="ECO:0000256" key="5">
    <source>
        <dbReference type="ARBA" id="ARBA00049288"/>
    </source>
</evidence>
<reference evidence="11 12" key="1">
    <citation type="submission" date="2019-06" db="EMBL/GenBank/DDBJ databases">
        <authorList>
            <person name="Rodrigo-Torres L."/>
            <person name="Arahal R. D."/>
            <person name="Lucena T."/>
        </authorList>
    </citation>
    <scope>NUCLEOTIDE SEQUENCE [LARGE SCALE GENOMIC DNA]</scope>
    <source>
        <strain evidence="11 12">SB0023/3</strain>
    </source>
</reference>
<dbReference type="Proteomes" id="UP000410984">
    <property type="component" value="Unassembled WGS sequence"/>
</dbReference>
<accession>A0A509EGM7</accession>
<protein>
    <recommendedName>
        <fullName evidence="6 7">Citrate synthase</fullName>
    </recommendedName>
</protein>